<dbReference type="AlphaFoldDB" id="A0A8H7TIU5"/>
<proteinExistence type="predicted"/>
<dbReference type="SUPFAM" id="SSF48576">
    <property type="entry name" value="Terpenoid synthases"/>
    <property type="match status" value="1"/>
</dbReference>
<protein>
    <submittedName>
        <fullName evidence="1">Uncharacterized protein</fullName>
    </submittedName>
</protein>
<sequence length="104" mass="11782">MADLPVWGEEVDKEVQRYIQGIQDVVLANVNWSFRTERYFGKKCHQVRETRVLDSGSVDWLPGVMLSENHGQDIKQATMNGAENGEVIAKSREVLPQKLEVIVA</sequence>
<dbReference type="Proteomes" id="UP000664132">
    <property type="component" value="Unassembled WGS sequence"/>
</dbReference>
<gene>
    <name evidence="1" type="ORF">IFR04_007275</name>
</gene>
<dbReference type="Gene3D" id="1.10.600.10">
    <property type="entry name" value="Farnesyl Diphosphate Synthase"/>
    <property type="match status" value="1"/>
</dbReference>
<evidence type="ECO:0000313" key="1">
    <source>
        <dbReference type="EMBL" id="KAG4419573.1"/>
    </source>
</evidence>
<keyword evidence="2" id="KW-1185">Reference proteome</keyword>
<name>A0A8H7TIU5_9HELO</name>
<reference evidence="1" key="1">
    <citation type="submission" date="2021-02" db="EMBL/GenBank/DDBJ databases">
        <title>Genome sequence Cadophora malorum strain M34.</title>
        <authorList>
            <person name="Stefanovic E."/>
            <person name="Vu D."/>
            <person name="Scully C."/>
            <person name="Dijksterhuis J."/>
            <person name="Roader J."/>
            <person name="Houbraken J."/>
        </authorList>
    </citation>
    <scope>NUCLEOTIDE SEQUENCE</scope>
    <source>
        <strain evidence="1">M34</strain>
    </source>
</reference>
<dbReference type="InterPro" id="IPR008949">
    <property type="entry name" value="Isoprenoid_synthase_dom_sf"/>
</dbReference>
<dbReference type="OrthoDB" id="6486656at2759"/>
<accession>A0A8H7TIU5</accession>
<dbReference type="EMBL" id="JAFJYH010000102">
    <property type="protein sequence ID" value="KAG4419573.1"/>
    <property type="molecule type" value="Genomic_DNA"/>
</dbReference>
<evidence type="ECO:0000313" key="2">
    <source>
        <dbReference type="Proteomes" id="UP000664132"/>
    </source>
</evidence>
<organism evidence="1 2">
    <name type="scientific">Cadophora malorum</name>
    <dbReference type="NCBI Taxonomy" id="108018"/>
    <lineage>
        <taxon>Eukaryota</taxon>
        <taxon>Fungi</taxon>
        <taxon>Dikarya</taxon>
        <taxon>Ascomycota</taxon>
        <taxon>Pezizomycotina</taxon>
        <taxon>Leotiomycetes</taxon>
        <taxon>Helotiales</taxon>
        <taxon>Ploettnerulaceae</taxon>
        <taxon>Cadophora</taxon>
    </lineage>
</organism>
<comment type="caution">
    <text evidence="1">The sequence shown here is derived from an EMBL/GenBank/DDBJ whole genome shotgun (WGS) entry which is preliminary data.</text>
</comment>